<name>A0A812IEL8_9DINO</name>
<comment type="caution">
    <text evidence="1">The sequence shown here is derived from an EMBL/GenBank/DDBJ whole genome shotgun (WGS) entry which is preliminary data.</text>
</comment>
<accession>A0A812IEL8</accession>
<evidence type="ECO:0000313" key="1">
    <source>
        <dbReference type="EMBL" id="CAE7035610.1"/>
    </source>
</evidence>
<organism evidence="1 2">
    <name type="scientific">Symbiodinium natans</name>
    <dbReference type="NCBI Taxonomy" id="878477"/>
    <lineage>
        <taxon>Eukaryota</taxon>
        <taxon>Sar</taxon>
        <taxon>Alveolata</taxon>
        <taxon>Dinophyceae</taxon>
        <taxon>Suessiales</taxon>
        <taxon>Symbiodiniaceae</taxon>
        <taxon>Symbiodinium</taxon>
    </lineage>
</organism>
<dbReference type="OrthoDB" id="424043at2759"/>
<dbReference type="Proteomes" id="UP000604046">
    <property type="component" value="Unassembled WGS sequence"/>
</dbReference>
<reference evidence="1" key="1">
    <citation type="submission" date="2021-02" db="EMBL/GenBank/DDBJ databases">
        <authorList>
            <person name="Dougan E. K."/>
            <person name="Rhodes N."/>
            <person name="Thang M."/>
            <person name="Chan C."/>
        </authorList>
    </citation>
    <scope>NUCLEOTIDE SEQUENCE</scope>
</reference>
<dbReference type="AlphaFoldDB" id="A0A812IEL8"/>
<protein>
    <submittedName>
        <fullName evidence="1">GIP protein</fullName>
    </submittedName>
</protein>
<feature type="non-terminal residue" evidence="1">
    <location>
        <position position="1"/>
    </location>
</feature>
<dbReference type="EMBL" id="CAJNDS010000266">
    <property type="protein sequence ID" value="CAE7035610.1"/>
    <property type="molecule type" value="Genomic_DNA"/>
</dbReference>
<evidence type="ECO:0000313" key="2">
    <source>
        <dbReference type="Proteomes" id="UP000604046"/>
    </source>
</evidence>
<sequence length="392" mass="43275">VLGECSAASDALAEWIDKYIFGSALRGREYSLGEGGWWDVEATAKEPATALVHALRSLAPLQNGDLLVCAHPTSLCLMSFWAMWRFADGAMRRLPMLLHISSTLLYGAPGGTAQKDFLHLARDLLTGPLPLMALAEGAFLSAQLFDQLGVRVPSGPALALYLGDTGYLQQKAAEKLPTILVTRARLFNQPTGLFFRCLLMEFAIINQPLADSERGHFWFSEVPSLDEKADEIREIGSAGGSDSWKSWEEMARCAAAFFIPSDIHQRTFIELYRMNVPTFMPAVEWLIRLPLAAPFGSFSYTGALPEVPASIHPTSFSPELASPRALHHWYFFSDYAHFPYIGRCESIPDMLYQTSVADLDNVAVQMRHHYELLARGVTAAIARSTAVLLSTS</sequence>
<gene>
    <name evidence="1" type="primary">GIP</name>
    <name evidence="1" type="ORF">SNAT2548_LOCUS4317</name>
</gene>
<keyword evidence="2" id="KW-1185">Reference proteome</keyword>
<proteinExistence type="predicted"/>